<dbReference type="CDD" id="cd09994">
    <property type="entry name" value="HDAC_AcuC_like"/>
    <property type="match status" value="1"/>
</dbReference>
<dbReference type="UniPathway" id="UPA00040"/>
<accession>A0A7W9W403</accession>
<dbReference type="SUPFAM" id="SSF52768">
    <property type="entry name" value="Arginase/deacetylase"/>
    <property type="match status" value="1"/>
</dbReference>
<evidence type="ECO:0000313" key="7">
    <source>
        <dbReference type="Proteomes" id="UP000520814"/>
    </source>
</evidence>
<dbReference type="InterPro" id="IPR023801">
    <property type="entry name" value="His_deacetylse_dom"/>
</dbReference>
<dbReference type="PANTHER" id="PTHR10625:SF10">
    <property type="entry name" value="HISTONE DEACETYLASE HDAC1"/>
    <property type="match status" value="1"/>
</dbReference>
<evidence type="ECO:0000259" key="5">
    <source>
        <dbReference type="Pfam" id="PF00850"/>
    </source>
</evidence>
<evidence type="ECO:0000256" key="2">
    <source>
        <dbReference type="ARBA" id="ARBA00005947"/>
    </source>
</evidence>
<proteinExistence type="inferred from homology"/>
<dbReference type="InterPro" id="IPR000286">
    <property type="entry name" value="HDACs"/>
</dbReference>
<dbReference type="Pfam" id="PF00850">
    <property type="entry name" value="Hist_deacetyl"/>
    <property type="match status" value="1"/>
</dbReference>
<dbReference type="GO" id="GO:0004407">
    <property type="term" value="F:histone deacetylase activity"/>
    <property type="evidence" value="ECO:0007669"/>
    <property type="project" value="TreeGrafter"/>
</dbReference>
<comment type="caution">
    <text evidence="6">The sequence shown here is derived from an EMBL/GenBank/DDBJ whole genome shotgun (WGS) entry which is preliminary data.</text>
</comment>
<name>A0A7W9W403_ARMRO</name>
<feature type="domain" description="Histone deacetylase" evidence="5">
    <location>
        <begin position="22"/>
        <end position="320"/>
    </location>
</feature>
<gene>
    <name evidence="6" type="ORF">HNQ39_000696</name>
</gene>
<organism evidence="6 7">
    <name type="scientific">Armatimonas rosea</name>
    <dbReference type="NCBI Taxonomy" id="685828"/>
    <lineage>
        <taxon>Bacteria</taxon>
        <taxon>Bacillati</taxon>
        <taxon>Armatimonadota</taxon>
        <taxon>Armatimonadia</taxon>
        <taxon>Armatimonadales</taxon>
        <taxon>Armatimonadaceae</taxon>
        <taxon>Armatimonas</taxon>
    </lineage>
</organism>
<dbReference type="Proteomes" id="UP000520814">
    <property type="component" value="Unassembled WGS sequence"/>
</dbReference>
<evidence type="ECO:0000256" key="4">
    <source>
        <dbReference type="ARBA" id="ARBA00022627"/>
    </source>
</evidence>
<sequence length="365" mass="39766">MSRHTAFLYTDDFLAYDLGGKHPLQQRRLQLVDQKLASLGAFSSPLQGGGRGITRLAPTSVEEALLGRVHTAEYLSHVQRASVPHHGLDLRRFGLGPGDTPAFPGMWEASKLYAGGSVDAAKLVLSGEVEVAFNVAGGLHHAHPWKAYGFCVFNDLALAITTFLDAGLERVLYVDIDVHHGDGVQVCHWDDPRVWTLSLHEAGRWLFPGTGWPEETGGEVAHGSAINVPYAPYTGDEVWWHGFEQVVPEVFARFQPQALVLQLGADAHFADPLAHLQVTSRTWMKAVERLLELGKEIPVVVTGGGGYNIATVERLWSLVALACAGLPQPDTLHDTETPVLNAEQQRTARAYVDGQLDALRGALGW</sequence>
<comment type="similarity">
    <text evidence="2">Belongs to the histone deacetylase family.</text>
</comment>
<dbReference type="GO" id="GO:0045150">
    <property type="term" value="P:acetoin catabolic process"/>
    <property type="evidence" value="ECO:0007669"/>
    <property type="project" value="UniProtKB-UniPathway"/>
</dbReference>
<dbReference type="InterPro" id="IPR037138">
    <property type="entry name" value="His_deacetylse_dom_sf"/>
</dbReference>
<evidence type="ECO:0000313" key="6">
    <source>
        <dbReference type="EMBL" id="MBB6048934.1"/>
    </source>
</evidence>
<comment type="pathway">
    <text evidence="1">Ketone degradation; acetoin degradation.</text>
</comment>
<evidence type="ECO:0000256" key="3">
    <source>
        <dbReference type="ARBA" id="ARBA00020218"/>
    </source>
</evidence>
<dbReference type="PANTHER" id="PTHR10625">
    <property type="entry name" value="HISTONE DEACETYLASE HDAC1-RELATED"/>
    <property type="match status" value="1"/>
</dbReference>
<dbReference type="EMBL" id="JACHGW010000001">
    <property type="protein sequence ID" value="MBB6048934.1"/>
    <property type="molecule type" value="Genomic_DNA"/>
</dbReference>
<evidence type="ECO:0000256" key="1">
    <source>
        <dbReference type="ARBA" id="ARBA00005101"/>
    </source>
</evidence>
<dbReference type="RefSeq" id="WP_184192554.1">
    <property type="nucleotide sequence ID" value="NZ_JACHGW010000001.1"/>
</dbReference>
<keyword evidence="7" id="KW-1185">Reference proteome</keyword>
<reference evidence="6 7" key="1">
    <citation type="submission" date="2020-08" db="EMBL/GenBank/DDBJ databases">
        <title>Genomic Encyclopedia of Type Strains, Phase IV (KMG-IV): sequencing the most valuable type-strain genomes for metagenomic binning, comparative biology and taxonomic classification.</title>
        <authorList>
            <person name="Goeker M."/>
        </authorList>
    </citation>
    <scope>NUCLEOTIDE SEQUENCE [LARGE SCALE GENOMIC DNA]</scope>
    <source>
        <strain evidence="6 7">DSM 23562</strain>
    </source>
</reference>
<dbReference type="AlphaFoldDB" id="A0A7W9W403"/>
<dbReference type="InterPro" id="IPR023696">
    <property type="entry name" value="Ureohydrolase_dom_sf"/>
</dbReference>
<keyword evidence="4" id="KW-0006">Acetoin catabolism</keyword>
<protein>
    <recommendedName>
        <fullName evidence="3">Acetoin utilization protein AcuC</fullName>
    </recommendedName>
</protein>
<dbReference type="PRINTS" id="PR01270">
    <property type="entry name" value="HDASUPER"/>
</dbReference>
<dbReference type="InterPro" id="IPR003085">
    <property type="entry name" value="AcuC"/>
</dbReference>
<dbReference type="Gene3D" id="3.40.800.20">
    <property type="entry name" value="Histone deacetylase domain"/>
    <property type="match status" value="1"/>
</dbReference>
<dbReference type="GO" id="GO:0040029">
    <property type="term" value="P:epigenetic regulation of gene expression"/>
    <property type="evidence" value="ECO:0007669"/>
    <property type="project" value="TreeGrafter"/>
</dbReference>